<reference evidence="1 2" key="1">
    <citation type="journal article" date="2022" name="Res Sq">
        <title>Evolution of multicellular longitudinally dividing oral cavity symbionts (Neisseriaceae).</title>
        <authorList>
            <person name="Nyongesa S."/>
            <person name="Weber P."/>
            <person name="Bernet E."/>
            <person name="Pullido F."/>
            <person name="Nieckarz M."/>
            <person name="Delaby M."/>
            <person name="Nieves C."/>
            <person name="Viehboeck T."/>
            <person name="Krause N."/>
            <person name="Rivera-Millot A."/>
            <person name="Nakamura A."/>
            <person name="Vischer N."/>
            <person name="VanNieuwenhze M."/>
            <person name="Brun Y."/>
            <person name="Cava F."/>
            <person name="Bulgheresi S."/>
            <person name="Veyrier F."/>
        </authorList>
    </citation>
    <scope>NUCLEOTIDE SEQUENCE [LARGE SCALE GENOMIC DNA]</scope>
    <source>
        <strain evidence="1 2">CCUG 63373m</strain>
    </source>
</reference>
<evidence type="ECO:0000313" key="2">
    <source>
        <dbReference type="Proteomes" id="UP000829817"/>
    </source>
</evidence>
<protein>
    <recommendedName>
        <fullName evidence="3">Lipoprotein</fullName>
    </recommendedName>
</protein>
<name>A0ABY4DWT0_9NEIS</name>
<dbReference type="RefSeq" id="WP_244784208.1">
    <property type="nucleotide sequence ID" value="NZ_CP091508.1"/>
</dbReference>
<evidence type="ECO:0008006" key="3">
    <source>
        <dbReference type="Google" id="ProtNLM"/>
    </source>
</evidence>
<evidence type="ECO:0000313" key="1">
    <source>
        <dbReference type="EMBL" id="UOO81141.1"/>
    </source>
</evidence>
<dbReference type="Proteomes" id="UP000829817">
    <property type="component" value="Chromosome"/>
</dbReference>
<gene>
    <name evidence="1" type="ORF">LVJ83_09145</name>
</gene>
<organism evidence="1 2">
    <name type="scientific">Uruburuella testudinis</name>
    <dbReference type="NCBI Taxonomy" id="1282863"/>
    <lineage>
        <taxon>Bacteria</taxon>
        <taxon>Pseudomonadati</taxon>
        <taxon>Pseudomonadota</taxon>
        <taxon>Betaproteobacteria</taxon>
        <taxon>Neisseriales</taxon>
        <taxon>Neisseriaceae</taxon>
        <taxon>Uruburuella</taxon>
    </lineage>
</organism>
<dbReference type="EMBL" id="CP091508">
    <property type="protein sequence ID" value="UOO81141.1"/>
    <property type="molecule type" value="Genomic_DNA"/>
</dbReference>
<proteinExistence type="predicted"/>
<accession>A0ABY4DWT0</accession>
<keyword evidence="2" id="KW-1185">Reference proteome</keyword>
<sequence length="118" mass="12799">MPTVLHFSAWLAGLALLAGCGEQKQQFQQAFDEKYRSEFITSFTKQCISSIPAHVRMPETQKQQLCQCSAEKAVEVVSATEIAQAITGNIDEALQEKVTTAARPCLEALAAQAASNPQ</sequence>